<keyword evidence="7 10" id="KW-1133">Transmembrane helix</keyword>
<comment type="caution">
    <text evidence="12">The sequence shown here is derived from an EMBL/GenBank/DDBJ whole genome shotgun (WGS) entry which is preliminary data.</text>
</comment>
<dbReference type="GO" id="GO:0016020">
    <property type="term" value="C:membrane"/>
    <property type="evidence" value="ECO:0007669"/>
    <property type="project" value="UniProtKB-SubCell"/>
</dbReference>
<keyword evidence="5" id="KW-0378">Hydrolase</keyword>
<comment type="cofactor">
    <cofactor evidence="1">
        <name>Zn(2+)</name>
        <dbReference type="ChEBI" id="CHEBI:29105"/>
    </cofactor>
</comment>
<dbReference type="InterPro" id="IPR008915">
    <property type="entry name" value="Peptidase_M50"/>
</dbReference>
<name>X0VHL1_9ZZZZ</name>
<dbReference type="AlphaFoldDB" id="X0VHL1"/>
<feature type="domain" description="Peptidase M50" evidence="11">
    <location>
        <begin position="9"/>
        <end position="127"/>
    </location>
</feature>
<evidence type="ECO:0000256" key="10">
    <source>
        <dbReference type="SAM" id="Phobius"/>
    </source>
</evidence>
<evidence type="ECO:0000256" key="9">
    <source>
        <dbReference type="ARBA" id="ARBA00023136"/>
    </source>
</evidence>
<dbReference type="PANTHER" id="PTHR42837:SF2">
    <property type="entry name" value="MEMBRANE METALLOPROTEASE ARASP2, CHLOROPLASTIC-RELATED"/>
    <property type="match status" value="1"/>
</dbReference>
<keyword evidence="4 10" id="KW-0812">Transmembrane</keyword>
<feature type="non-terminal residue" evidence="12">
    <location>
        <position position="160"/>
    </location>
</feature>
<dbReference type="GO" id="GO:0006508">
    <property type="term" value="P:proteolysis"/>
    <property type="evidence" value="ECO:0007669"/>
    <property type="project" value="UniProtKB-KW"/>
</dbReference>
<evidence type="ECO:0000256" key="3">
    <source>
        <dbReference type="ARBA" id="ARBA00022670"/>
    </source>
</evidence>
<dbReference type="GO" id="GO:0004222">
    <property type="term" value="F:metalloendopeptidase activity"/>
    <property type="evidence" value="ECO:0007669"/>
    <property type="project" value="InterPro"/>
</dbReference>
<dbReference type="InterPro" id="IPR004387">
    <property type="entry name" value="Pept_M50_Zn"/>
</dbReference>
<evidence type="ECO:0000256" key="5">
    <source>
        <dbReference type="ARBA" id="ARBA00022801"/>
    </source>
</evidence>
<dbReference type="EMBL" id="BARS01031408">
    <property type="protein sequence ID" value="GAG17799.1"/>
    <property type="molecule type" value="Genomic_DNA"/>
</dbReference>
<organism evidence="12">
    <name type="scientific">marine sediment metagenome</name>
    <dbReference type="NCBI Taxonomy" id="412755"/>
    <lineage>
        <taxon>unclassified sequences</taxon>
        <taxon>metagenomes</taxon>
        <taxon>ecological metagenomes</taxon>
    </lineage>
</organism>
<protein>
    <recommendedName>
        <fullName evidence="11">Peptidase M50 domain-containing protein</fullName>
    </recommendedName>
</protein>
<keyword evidence="9 10" id="KW-0472">Membrane</keyword>
<feature type="transmembrane region" description="Helical" evidence="10">
    <location>
        <begin position="100"/>
        <end position="125"/>
    </location>
</feature>
<keyword evidence="6" id="KW-0862">Zinc</keyword>
<comment type="subcellular location">
    <subcellularLocation>
        <location evidence="2">Membrane</location>
        <topology evidence="2">Multi-pass membrane protein</topology>
    </subcellularLocation>
</comment>
<evidence type="ECO:0000313" key="12">
    <source>
        <dbReference type="EMBL" id="GAG17799.1"/>
    </source>
</evidence>
<evidence type="ECO:0000256" key="2">
    <source>
        <dbReference type="ARBA" id="ARBA00004141"/>
    </source>
</evidence>
<evidence type="ECO:0000256" key="6">
    <source>
        <dbReference type="ARBA" id="ARBA00022833"/>
    </source>
</evidence>
<proteinExistence type="predicted"/>
<dbReference type="Pfam" id="PF02163">
    <property type="entry name" value="Peptidase_M50"/>
    <property type="match status" value="1"/>
</dbReference>
<dbReference type="PANTHER" id="PTHR42837">
    <property type="entry name" value="REGULATOR OF SIGMA-E PROTEASE RSEP"/>
    <property type="match status" value="1"/>
</dbReference>
<evidence type="ECO:0000256" key="7">
    <source>
        <dbReference type="ARBA" id="ARBA00022989"/>
    </source>
</evidence>
<gene>
    <name evidence="12" type="ORF">S01H1_48880</name>
</gene>
<evidence type="ECO:0000256" key="8">
    <source>
        <dbReference type="ARBA" id="ARBA00023049"/>
    </source>
</evidence>
<sequence length="160" mass="17379">MFIMDIIIFLLVLGLLIFVHELGHFVAAKACGIYCCRFSLGMPPRLFGFTIGETDYCVGAIPVGGYVKMAGQEDAPLSEEEREREYGHVPSDRWFNNKPAWQRCVVLVAGPLMNLVLAIVLYALVAATGAEVMEIQVDSRIGEVVPGSPAAQAPMYAVTG</sequence>
<accession>X0VHL1</accession>
<keyword evidence="3" id="KW-0645">Protease</keyword>
<evidence type="ECO:0000256" key="4">
    <source>
        <dbReference type="ARBA" id="ARBA00022692"/>
    </source>
</evidence>
<dbReference type="CDD" id="cd06163">
    <property type="entry name" value="S2P-M50_PDZ_RseP-like"/>
    <property type="match status" value="1"/>
</dbReference>
<reference evidence="12" key="1">
    <citation type="journal article" date="2014" name="Front. Microbiol.">
        <title>High frequency of phylogenetically diverse reductive dehalogenase-homologous genes in deep subseafloor sedimentary metagenomes.</title>
        <authorList>
            <person name="Kawai M."/>
            <person name="Futagami T."/>
            <person name="Toyoda A."/>
            <person name="Takaki Y."/>
            <person name="Nishi S."/>
            <person name="Hori S."/>
            <person name="Arai W."/>
            <person name="Tsubouchi T."/>
            <person name="Morono Y."/>
            <person name="Uchiyama I."/>
            <person name="Ito T."/>
            <person name="Fujiyama A."/>
            <person name="Inagaki F."/>
            <person name="Takami H."/>
        </authorList>
    </citation>
    <scope>NUCLEOTIDE SEQUENCE</scope>
    <source>
        <strain evidence="12">Expedition CK06-06</strain>
    </source>
</reference>
<keyword evidence="8" id="KW-0482">Metalloprotease</keyword>
<evidence type="ECO:0000256" key="1">
    <source>
        <dbReference type="ARBA" id="ARBA00001947"/>
    </source>
</evidence>
<evidence type="ECO:0000259" key="11">
    <source>
        <dbReference type="Pfam" id="PF02163"/>
    </source>
</evidence>